<gene>
    <name evidence="1" type="ORF">SAMN05444388_11465</name>
</gene>
<dbReference type="RefSeq" id="WP_073411008.1">
    <property type="nucleotide sequence ID" value="NZ_CP158862.1"/>
</dbReference>
<protein>
    <submittedName>
        <fullName evidence="1">Uncharacterized protein</fullName>
    </submittedName>
</protein>
<dbReference type="Proteomes" id="UP000184112">
    <property type="component" value="Unassembled WGS sequence"/>
</dbReference>
<proteinExistence type="predicted"/>
<accession>A0A1M5UN01</accession>
<dbReference type="AlphaFoldDB" id="A0A1M5UN01"/>
<evidence type="ECO:0000313" key="1">
    <source>
        <dbReference type="EMBL" id="SHH64412.1"/>
    </source>
</evidence>
<evidence type="ECO:0000313" key="2">
    <source>
        <dbReference type="Proteomes" id="UP000184112"/>
    </source>
</evidence>
<name>A0A1M5UN01_FLAJO</name>
<sequence length="70" mass="7927">MGSIIIVKGNKKEIQYKTCINRLSLDDELCIYAIADFALKNGVPYPSCEIRQKVDISRLNLINLDELAKN</sequence>
<dbReference type="EMBL" id="FQWH01000014">
    <property type="protein sequence ID" value="SHH64412.1"/>
    <property type="molecule type" value="Genomic_DNA"/>
</dbReference>
<organism evidence="1 2">
    <name type="scientific">Flavobacterium johnsoniae</name>
    <name type="common">Cytophaga johnsonae</name>
    <dbReference type="NCBI Taxonomy" id="986"/>
    <lineage>
        <taxon>Bacteria</taxon>
        <taxon>Pseudomonadati</taxon>
        <taxon>Bacteroidota</taxon>
        <taxon>Flavobacteriia</taxon>
        <taxon>Flavobacteriales</taxon>
        <taxon>Flavobacteriaceae</taxon>
        <taxon>Flavobacterium</taxon>
    </lineage>
</organism>
<reference evidence="1 2" key="1">
    <citation type="submission" date="2016-11" db="EMBL/GenBank/DDBJ databases">
        <authorList>
            <person name="Jaros S."/>
            <person name="Januszkiewicz K."/>
            <person name="Wedrychowicz H."/>
        </authorList>
    </citation>
    <scope>NUCLEOTIDE SEQUENCE [LARGE SCALE GENOMIC DNA]</scope>
    <source>
        <strain evidence="1 2">DSM 6792</strain>
    </source>
</reference>